<reference evidence="1 2" key="1">
    <citation type="submission" date="2018-01" db="EMBL/GenBank/DDBJ databases">
        <authorList>
            <person name="Clerissi C."/>
        </authorList>
    </citation>
    <scope>NUCLEOTIDE SEQUENCE [LARGE SCALE GENOMIC DNA]</scope>
    <source>
        <strain evidence="1">Cupriavidus taiwanensis LMG 19430</strain>
    </source>
</reference>
<protein>
    <submittedName>
        <fullName evidence="1">Uncharacterized protein</fullName>
    </submittedName>
</protein>
<dbReference type="AlphaFoldDB" id="A0A976FS18"/>
<organism evidence="1 2">
    <name type="scientific">Cupriavidus taiwanensis</name>
    <dbReference type="NCBI Taxonomy" id="164546"/>
    <lineage>
        <taxon>Bacteria</taxon>
        <taxon>Pseudomonadati</taxon>
        <taxon>Pseudomonadota</taxon>
        <taxon>Betaproteobacteria</taxon>
        <taxon>Burkholderiales</taxon>
        <taxon>Burkholderiaceae</taxon>
        <taxon>Cupriavidus</taxon>
    </lineage>
</organism>
<proteinExistence type="predicted"/>
<evidence type="ECO:0000313" key="1">
    <source>
        <dbReference type="EMBL" id="SOY76265.1"/>
    </source>
</evidence>
<dbReference type="EMBL" id="OFSN01000027">
    <property type="protein sequence ID" value="SOY76265.1"/>
    <property type="molecule type" value="Genomic_DNA"/>
</dbReference>
<name>A0A976FS18_9BURK</name>
<gene>
    <name evidence="1" type="ORF">CBM2586_B90209</name>
</gene>
<sequence length="38" mass="4234">MENVSAHRPYPVNPALIDAHQMFGYQFCGSSSHILLSD</sequence>
<dbReference type="Proteomes" id="UP000257016">
    <property type="component" value="Unassembled WGS sequence"/>
</dbReference>
<accession>A0A976FS18</accession>
<evidence type="ECO:0000313" key="2">
    <source>
        <dbReference type="Proteomes" id="UP000257016"/>
    </source>
</evidence>
<comment type="caution">
    <text evidence="1">The sequence shown here is derived from an EMBL/GenBank/DDBJ whole genome shotgun (WGS) entry which is preliminary data.</text>
</comment>